<dbReference type="Pfam" id="PF00501">
    <property type="entry name" value="AMP-binding"/>
    <property type="match status" value="1"/>
</dbReference>
<keyword evidence="9" id="KW-1185">Reference proteome</keyword>
<dbReference type="InterPro" id="IPR020845">
    <property type="entry name" value="AMP-binding_CS"/>
</dbReference>
<evidence type="ECO:0000259" key="7">
    <source>
        <dbReference type="Pfam" id="PF13193"/>
    </source>
</evidence>
<evidence type="ECO:0000313" key="9">
    <source>
        <dbReference type="Proteomes" id="UP000318065"/>
    </source>
</evidence>
<reference evidence="8" key="1">
    <citation type="journal article" date="2019" name="Microbiol. Resour. Announc.">
        <title>Complete Genome Sequence of Rubrobacter xylanophilus Strain AA3-22, Isolated from Arima Onsen in Japan.</title>
        <authorList>
            <person name="Tomariguchi N."/>
            <person name="Miyazaki K."/>
        </authorList>
    </citation>
    <scope>NUCLEOTIDE SEQUENCE [LARGE SCALE GENOMIC DNA]</scope>
    <source>
        <strain evidence="8">AA3-22</strain>
    </source>
</reference>
<evidence type="ECO:0000256" key="3">
    <source>
        <dbReference type="ARBA" id="ARBA00022598"/>
    </source>
</evidence>
<keyword evidence="3 8" id="KW-0436">Ligase</keyword>
<dbReference type="GO" id="GO:0008756">
    <property type="term" value="F:o-succinylbenzoate-CoA ligase activity"/>
    <property type="evidence" value="ECO:0007669"/>
    <property type="project" value="InterPro"/>
</dbReference>
<dbReference type="Proteomes" id="UP000318065">
    <property type="component" value="Chromosome"/>
</dbReference>
<dbReference type="Gene3D" id="3.30.300.30">
    <property type="match status" value="1"/>
</dbReference>
<keyword evidence="4" id="KW-0547">Nucleotide-binding</keyword>
<evidence type="ECO:0000313" key="8">
    <source>
        <dbReference type="EMBL" id="BBL80184.1"/>
    </source>
</evidence>
<dbReference type="InterPro" id="IPR000873">
    <property type="entry name" value="AMP-dep_synth/lig_dom"/>
</dbReference>
<dbReference type="Gene3D" id="3.40.50.12780">
    <property type="entry name" value="N-terminal domain of ligase-like"/>
    <property type="match status" value="1"/>
</dbReference>
<name>A0A510HJV7_9ACTN</name>
<dbReference type="SUPFAM" id="SSF56801">
    <property type="entry name" value="Acetyl-CoA synthetase-like"/>
    <property type="match status" value="1"/>
</dbReference>
<dbReference type="RefSeq" id="WP_143528218.1">
    <property type="nucleotide sequence ID" value="NZ_AP019791.1"/>
</dbReference>
<comment type="similarity">
    <text evidence="1">Belongs to the ATP-dependent AMP-binding enzyme family.</text>
</comment>
<evidence type="ECO:0000259" key="6">
    <source>
        <dbReference type="Pfam" id="PF00501"/>
    </source>
</evidence>
<dbReference type="InterPro" id="IPR025110">
    <property type="entry name" value="AMP-bd_C"/>
</dbReference>
<dbReference type="PANTHER" id="PTHR43201">
    <property type="entry name" value="ACYL-COA SYNTHETASE"/>
    <property type="match status" value="1"/>
</dbReference>
<evidence type="ECO:0000256" key="5">
    <source>
        <dbReference type="ARBA" id="ARBA00022840"/>
    </source>
</evidence>
<dbReference type="GO" id="GO:0009234">
    <property type="term" value="P:menaquinone biosynthetic process"/>
    <property type="evidence" value="ECO:0007669"/>
    <property type="project" value="UniProtKB-KW"/>
</dbReference>
<dbReference type="InterPro" id="IPR045851">
    <property type="entry name" value="AMP-bd_C_sf"/>
</dbReference>
<dbReference type="AlphaFoldDB" id="A0A510HJV7"/>
<evidence type="ECO:0000256" key="2">
    <source>
        <dbReference type="ARBA" id="ARBA00022428"/>
    </source>
</evidence>
<dbReference type="InterPro" id="IPR010192">
    <property type="entry name" value="MenE"/>
</dbReference>
<dbReference type="PROSITE" id="PS00455">
    <property type="entry name" value="AMP_BINDING"/>
    <property type="match status" value="1"/>
</dbReference>
<dbReference type="Pfam" id="PF13193">
    <property type="entry name" value="AMP-binding_C"/>
    <property type="match status" value="1"/>
</dbReference>
<dbReference type="CDD" id="cd17630">
    <property type="entry name" value="OSB_MenE-like"/>
    <property type="match status" value="1"/>
</dbReference>
<dbReference type="GO" id="GO:0031956">
    <property type="term" value="F:medium-chain fatty acid-CoA ligase activity"/>
    <property type="evidence" value="ECO:0007669"/>
    <property type="project" value="TreeGrafter"/>
</dbReference>
<dbReference type="GO" id="GO:0006631">
    <property type="term" value="P:fatty acid metabolic process"/>
    <property type="evidence" value="ECO:0007669"/>
    <property type="project" value="TreeGrafter"/>
</dbReference>
<feature type="domain" description="AMP-dependent synthetase/ligase" evidence="6">
    <location>
        <begin position="12"/>
        <end position="339"/>
    </location>
</feature>
<sequence length="478" mass="51671">MRGGRTVPCPLRERSRELPEVPAVEGDGVRLTYRELDRLVSAVSRELERKRLGDGSRVALHMRRGWRYVVLMLGVMRAGGVACPVSTRLPLPGVRDALRRAGCGAVISDDAGLLRGLEDVVRLRPEDLLVESGAAYAPTPLEVELDRPATVVFTSGSTGEPKAALHTCANHYLNAAGSNENITLAPGDRWMLSLPLYHVGGISILFKCLLSGATIALPEERAPLGREISRLGVTHASLVSTQLLRLLREDSAALGGLRAVLLGASAMPPSLISESVRRGIPVHTSYGLTEMASQVTSTPPGASREELSSSGRVLPHRELAISGEGEILVRGGTLFAGYLKDGGVERPLDAEGWFHTRDLGHLDERGYLHVSGRMDNRFVSGGENVQPEEIEDALCRMAGIEQALVVPVPDEEFGERPVAFVRGVRPPSAGELSRALREVLPGFKVPDAFYPWPSGLPEGMKVDRGLFRRLARELRAGR</sequence>
<feature type="domain" description="AMP-binding enzyme C-terminal" evidence="7">
    <location>
        <begin position="389"/>
        <end position="452"/>
    </location>
</feature>
<accession>A0A510HJV7</accession>
<organism evidence="8 9">
    <name type="scientific">Rubrobacter xylanophilus</name>
    <dbReference type="NCBI Taxonomy" id="49319"/>
    <lineage>
        <taxon>Bacteria</taxon>
        <taxon>Bacillati</taxon>
        <taxon>Actinomycetota</taxon>
        <taxon>Rubrobacteria</taxon>
        <taxon>Rubrobacterales</taxon>
        <taxon>Rubrobacteraceae</taxon>
        <taxon>Rubrobacter</taxon>
    </lineage>
</organism>
<dbReference type="PANTHER" id="PTHR43201:SF5">
    <property type="entry name" value="MEDIUM-CHAIN ACYL-COA LIGASE ACSF2, MITOCHONDRIAL"/>
    <property type="match status" value="1"/>
</dbReference>
<dbReference type="EMBL" id="AP019791">
    <property type="protein sequence ID" value="BBL80184.1"/>
    <property type="molecule type" value="Genomic_DNA"/>
</dbReference>
<dbReference type="OrthoDB" id="9803968at2"/>
<dbReference type="InterPro" id="IPR042099">
    <property type="entry name" value="ANL_N_sf"/>
</dbReference>
<keyword evidence="5" id="KW-0067">ATP-binding</keyword>
<proteinExistence type="inferred from homology"/>
<evidence type="ECO:0000256" key="4">
    <source>
        <dbReference type="ARBA" id="ARBA00022741"/>
    </source>
</evidence>
<dbReference type="GO" id="GO:0005524">
    <property type="term" value="F:ATP binding"/>
    <property type="evidence" value="ECO:0007669"/>
    <property type="project" value="UniProtKB-KW"/>
</dbReference>
<evidence type="ECO:0000256" key="1">
    <source>
        <dbReference type="ARBA" id="ARBA00006432"/>
    </source>
</evidence>
<gene>
    <name evidence="8" type="primary">menE</name>
    <name evidence="8" type="ORF">RxyAA322_20380</name>
</gene>
<keyword evidence="2" id="KW-0474">Menaquinone biosynthesis</keyword>
<dbReference type="NCBIfam" id="TIGR01923">
    <property type="entry name" value="menE"/>
    <property type="match status" value="1"/>
</dbReference>
<protein>
    <submittedName>
        <fullName evidence="8">2-succinylbenzoate-CoA ligase</fullName>
    </submittedName>
</protein>